<dbReference type="AlphaFoldDB" id="A0A644WXE2"/>
<proteinExistence type="predicted"/>
<accession>A0A644WXE2</accession>
<gene>
    <name evidence="1" type="ORF">SDC9_54679</name>
</gene>
<name>A0A644WXE2_9ZZZZ</name>
<dbReference type="EMBL" id="VSSQ01001442">
    <property type="protein sequence ID" value="MPM08367.1"/>
    <property type="molecule type" value="Genomic_DNA"/>
</dbReference>
<sequence length="277" mass="31792">MIMTPQARQCPKGDFAHACVRSSFWFRRCKSEPQGEMSRSKGGTGHWTKKTELLHRLRVDFLSGYRSSELYHEMNSVVDEMMGYLSHLLKTKEDIELFFQHLPRIISVMPRESEVTPLGHVHCYAAGVFETDARNAASMSAFLEPFIRESAEEAGSLSYFHEYRPRTDIQPAHSNEGAKLRAVFDYRGVDELKKLCAKTGVNYERLRKESCYHGEIHGIPVFVSYALDEFSKKGSLELNILDPEDPYCITEASRAMARNADSFLKAVFKKKRRYSNK</sequence>
<protein>
    <submittedName>
        <fullName evidence="1">Uncharacterized protein</fullName>
    </submittedName>
</protein>
<organism evidence="1">
    <name type="scientific">bioreactor metagenome</name>
    <dbReference type="NCBI Taxonomy" id="1076179"/>
    <lineage>
        <taxon>unclassified sequences</taxon>
        <taxon>metagenomes</taxon>
        <taxon>ecological metagenomes</taxon>
    </lineage>
</organism>
<reference evidence="1" key="1">
    <citation type="submission" date="2019-08" db="EMBL/GenBank/DDBJ databases">
        <authorList>
            <person name="Kucharzyk K."/>
            <person name="Murdoch R.W."/>
            <person name="Higgins S."/>
            <person name="Loffler F."/>
        </authorList>
    </citation>
    <scope>NUCLEOTIDE SEQUENCE</scope>
</reference>
<comment type="caution">
    <text evidence="1">The sequence shown here is derived from an EMBL/GenBank/DDBJ whole genome shotgun (WGS) entry which is preliminary data.</text>
</comment>
<evidence type="ECO:0000313" key="1">
    <source>
        <dbReference type="EMBL" id="MPM08367.1"/>
    </source>
</evidence>